<feature type="transmembrane region" description="Helical" evidence="9">
    <location>
        <begin position="258"/>
        <end position="276"/>
    </location>
</feature>
<keyword evidence="5" id="KW-0630">Potassium</keyword>
<keyword evidence="3" id="KW-0633">Potassium transport</keyword>
<evidence type="ECO:0008006" key="14">
    <source>
        <dbReference type="Google" id="ProtNLM"/>
    </source>
</evidence>
<comment type="subcellular location">
    <subcellularLocation>
        <location evidence="1">Membrane</location>
        <topology evidence="1">Multi-pass membrane protein</topology>
    </subcellularLocation>
</comment>
<sequence>MSTPAHDTEGRQALRLGGRKLAFMAFSSLGIIYSDIGTSPLYVLTTIFSTTGPAPNKEDIIGGISAIVWAFTLLPLLKYIGFALSFGSGEGEGGPFALYQQIFPRDDPGRDPNDDRELTKHIEVVSHGKPVVSRSSRLQKLRWPLQIWTLFATALTMADGILTPAVSVTSSVGGLAVVAPVVSDHVIPISIGFLLVLFLGQRFGTAKLSIVFAPLTFLWFALIGISGIINVASQPSILRAFDPSRAIMFFVRTKNYDALAGVLLALTGCEAIFANLGQFTASSIRISFVCLVYPALIFQYLGQGARIITDGTVMANPFYLSIPGGPNGGLWWITWVMGVIASLIASQAMITATFTLVNQLIGMGAFPSIRINHTSILTAGQVYVPAINWLLMIGTIATVAGFGSSFALTLAYGFAVATVMFITTTLLAFHIPLIKGYHWSLGVLFFLFFGFLDALFWGAALRKVPEGAWFPLALGSVLCIFMVFWTWGQELERIFDTTHSRKLNSVVFNDTTVSDIKSETTTKEPISEVHEVEHGLPVLENVGGSVQLQDRIACDSHGDFYIKKPDGTMFQLARTTTTAIFYKPSGGQGVPHAFSTFLHQVPALPRIIIFLSTWTVARPHVELADRYFVTKARSLDGFYGVTMKRGYLDRISPEIEHILGQIQTIEAIFSPVDVEKRLARIAEASKTVTHINSSYRLISRHQNNGIVDWVRRALIEELYDRCRVMFPDESSSPESLEETLHLKVIAEI</sequence>
<reference evidence="12" key="1">
    <citation type="submission" date="2020-04" db="EMBL/GenBank/DDBJ databases">
        <title>Analysis of mating type loci in Filobasidium floriforme.</title>
        <authorList>
            <person name="Nowrousian M."/>
        </authorList>
    </citation>
    <scope>NUCLEOTIDE SEQUENCE</scope>
    <source>
        <strain evidence="12">CBS 6242</strain>
    </source>
</reference>
<dbReference type="PANTHER" id="PTHR30540">
    <property type="entry name" value="OSMOTIC STRESS POTASSIUM TRANSPORTER"/>
    <property type="match status" value="1"/>
</dbReference>
<feature type="transmembrane region" description="Helical" evidence="9">
    <location>
        <begin position="21"/>
        <end position="48"/>
    </location>
</feature>
<evidence type="ECO:0000256" key="5">
    <source>
        <dbReference type="ARBA" id="ARBA00022958"/>
    </source>
</evidence>
<feature type="transmembrane region" description="Helical" evidence="9">
    <location>
        <begin position="441"/>
        <end position="461"/>
    </location>
</feature>
<dbReference type="InterPro" id="IPR003855">
    <property type="entry name" value="K+_transporter"/>
</dbReference>
<feature type="transmembrane region" description="Helical" evidence="9">
    <location>
        <begin position="288"/>
        <end position="309"/>
    </location>
</feature>
<keyword evidence="7" id="KW-0406">Ion transport</keyword>
<protein>
    <recommendedName>
        <fullName evidence="14">Potassium transporter</fullName>
    </recommendedName>
</protein>
<dbReference type="Pfam" id="PF22776">
    <property type="entry name" value="K_trans_C"/>
    <property type="match status" value="1"/>
</dbReference>
<feature type="transmembrane region" description="Helical" evidence="9">
    <location>
        <begin position="143"/>
        <end position="162"/>
    </location>
</feature>
<evidence type="ECO:0000313" key="12">
    <source>
        <dbReference type="EMBL" id="KAG7530995.1"/>
    </source>
</evidence>
<keyword evidence="6 9" id="KW-1133">Transmembrane helix</keyword>
<organism evidence="12 13">
    <name type="scientific">Filobasidium floriforme</name>
    <dbReference type="NCBI Taxonomy" id="5210"/>
    <lineage>
        <taxon>Eukaryota</taxon>
        <taxon>Fungi</taxon>
        <taxon>Dikarya</taxon>
        <taxon>Basidiomycota</taxon>
        <taxon>Agaricomycotina</taxon>
        <taxon>Tremellomycetes</taxon>
        <taxon>Filobasidiales</taxon>
        <taxon>Filobasidiaceae</taxon>
        <taxon>Filobasidium</taxon>
    </lineage>
</organism>
<dbReference type="GO" id="GO:0015079">
    <property type="term" value="F:potassium ion transmembrane transporter activity"/>
    <property type="evidence" value="ECO:0007669"/>
    <property type="project" value="InterPro"/>
</dbReference>
<feature type="domain" description="K+ potassium transporter C-terminal" evidence="11">
    <location>
        <begin position="577"/>
        <end position="713"/>
    </location>
</feature>
<evidence type="ECO:0000313" key="13">
    <source>
        <dbReference type="Proteomes" id="UP000812966"/>
    </source>
</evidence>
<comment type="caution">
    <text evidence="12">The sequence shown here is derived from an EMBL/GenBank/DDBJ whole genome shotgun (WGS) entry which is preliminary data.</text>
</comment>
<evidence type="ECO:0000256" key="2">
    <source>
        <dbReference type="ARBA" id="ARBA00022448"/>
    </source>
</evidence>
<dbReference type="EMBL" id="JABELV010000102">
    <property type="protein sequence ID" value="KAG7530995.1"/>
    <property type="molecule type" value="Genomic_DNA"/>
</dbReference>
<dbReference type="InterPro" id="IPR053951">
    <property type="entry name" value="K_trans_N"/>
</dbReference>
<feature type="transmembrane region" description="Helical" evidence="9">
    <location>
        <begin position="211"/>
        <end position="232"/>
    </location>
</feature>
<evidence type="ECO:0000259" key="10">
    <source>
        <dbReference type="Pfam" id="PF02705"/>
    </source>
</evidence>
<feature type="transmembrane region" description="Helical" evidence="9">
    <location>
        <begin position="174"/>
        <end position="199"/>
    </location>
</feature>
<feature type="domain" description="K+ potassium transporter integral membrane" evidence="10">
    <location>
        <begin position="25"/>
        <end position="505"/>
    </location>
</feature>
<feature type="transmembrane region" description="Helical" evidence="9">
    <location>
        <begin position="409"/>
        <end position="429"/>
    </location>
</feature>
<gene>
    <name evidence="12" type="ORF">FFLO_04666</name>
</gene>
<feature type="transmembrane region" description="Helical" evidence="9">
    <location>
        <begin position="382"/>
        <end position="403"/>
    </location>
</feature>
<evidence type="ECO:0000259" key="11">
    <source>
        <dbReference type="Pfam" id="PF22776"/>
    </source>
</evidence>
<evidence type="ECO:0000256" key="8">
    <source>
        <dbReference type="ARBA" id="ARBA00023136"/>
    </source>
</evidence>
<feature type="transmembrane region" description="Helical" evidence="9">
    <location>
        <begin position="60"/>
        <end position="77"/>
    </location>
</feature>
<evidence type="ECO:0000256" key="9">
    <source>
        <dbReference type="SAM" id="Phobius"/>
    </source>
</evidence>
<keyword evidence="13" id="KW-1185">Reference proteome</keyword>
<dbReference type="Pfam" id="PF02705">
    <property type="entry name" value="K_trans"/>
    <property type="match status" value="1"/>
</dbReference>
<dbReference type="Proteomes" id="UP000812966">
    <property type="component" value="Unassembled WGS sequence"/>
</dbReference>
<evidence type="ECO:0000256" key="3">
    <source>
        <dbReference type="ARBA" id="ARBA00022538"/>
    </source>
</evidence>
<dbReference type="GO" id="GO:0016020">
    <property type="term" value="C:membrane"/>
    <property type="evidence" value="ECO:0007669"/>
    <property type="project" value="UniProtKB-SubCell"/>
</dbReference>
<evidence type="ECO:0000256" key="6">
    <source>
        <dbReference type="ARBA" id="ARBA00022989"/>
    </source>
</evidence>
<accession>A0A8K0JJY6</accession>
<feature type="transmembrane region" description="Helical" evidence="9">
    <location>
        <begin position="467"/>
        <end position="487"/>
    </location>
</feature>
<evidence type="ECO:0000256" key="4">
    <source>
        <dbReference type="ARBA" id="ARBA00022692"/>
    </source>
</evidence>
<dbReference type="InterPro" id="IPR053952">
    <property type="entry name" value="K_trans_C"/>
</dbReference>
<name>A0A8K0JJY6_9TREE</name>
<proteinExistence type="predicted"/>
<dbReference type="PANTHER" id="PTHR30540:SF83">
    <property type="entry name" value="K+ POTASSIUM TRANSPORTER"/>
    <property type="match status" value="1"/>
</dbReference>
<keyword evidence="8 9" id="KW-0472">Membrane</keyword>
<keyword evidence="4 9" id="KW-0812">Transmembrane</keyword>
<evidence type="ECO:0000256" key="1">
    <source>
        <dbReference type="ARBA" id="ARBA00004141"/>
    </source>
</evidence>
<feature type="transmembrane region" description="Helical" evidence="9">
    <location>
        <begin position="329"/>
        <end position="361"/>
    </location>
</feature>
<dbReference type="AlphaFoldDB" id="A0A8K0JJY6"/>
<evidence type="ECO:0000256" key="7">
    <source>
        <dbReference type="ARBA" id="ARBA00023065"/>
    </source>
</evidence>
<keyword evidence="2" id="KW-0813">Transport</keyword>